<protein>
    <submittedName>
        <fullName evidence="2">DUF2344 domain-containing protein</fullName>
    </submittedName>
</protein>
<accession>A0A857DNS4</accession>
<dbReference type="AlphaFoldDB" id="A0A857DNS4"/>
<feature type="domain" description="DUF2344" evidence="1">
    <location>
        <begin position="2"/>
        <end position="218"/>
    </location>
</feature>
<dbReference type="InterPro" id="IPR018768">
    <property type="entry name" value="DUF2344"/>
</dbReference>
<evidence type="ECO:0000259" key="1">
    <source>
        <dbReference type="Pfam" id="PF10105"/>
    </source>
</evidence>
<evidence type="ECO:0000313" key="2">
    <source>
        <dbReference type="EMBL" id="QHA01959.1"/>
    </source>
</evidence>
<dbReference type="NCBIfam" id="TIGR03936">
    <property type="entry name" value="sam_1_link_chp"/>
    <property type="match status" value="1"/>
</dbReference>
<gene>
    <name evidence="2" type="ORF">GQ588_12865</name>
</gene>
<evidence type="ECO:0000313" key="3">
    <source>
        <dbReference type="Proteomes" id="UP000430508"/>
    </source>
</evidence>
<dbReference type="Pfam" id="PF10105">
    <property type="entry name" value="DUF2344"/>
    <property type="match status" value="1"/>
</dbReference>
<proteinExistence type="predicted"/>
<sequence>MKIRLAYTKKGEARYIAHLDLTRMLDRALRRAQIEVAFSEGFNPHPKIAFGPPLPVGVEGEQEYVDIEVKENKEQEKDAIREEAGEATEAGACDIGNIVERLQSQLPEGIKIIGAGIAVKGSKALMAVINLARYRTEAPLLRPVEAEELRKACRNWLNRDEATGIRYQQGKKIERNIRPFVKTITLISEEGVISADAQNYHVQLRLDIITGNAGSVRPVEILESLKNMEGLPVDISGVTTTREGLFIEQSDGMLRNPLEVIATI</sequence>
<reference evidence="2 3" key="1">
    <citation type="submission" date="2019-12" db="EMBL/GenBank/DDBJ databases">
        <title>Sequence classification of anaerobic respiratory reductive dehalogenases: First we see many, then we see few.</title>
        <authorList>
            <person name="Molenda O."/>
            <person name="Puentes Jacome L.A."/>
            <person name="Cao X."/>
            <person name="Nesbo C.L."/>
            <person name="Tang S."/>
            <person name="Morson N."/>
            <person name="Patron J."/>
            <person name="Lomheim L."/>
            <person name="Wishart D.S."/>
            <person name="Edwards E.A."/>
        </authorList>
    </citation>
    <scope>NUCLEOTIDE SEQUENCE [LARGE SCALE GENOMIC DNA]</scope>
    <source>
        <strain evidence="2 3">12DCA</strain>
    </source>
</reference>
<organism evidence="2 3">
    <name type="scientific">Dehalobacter restrictus</name>
    <dbReference type="NCBI Taxonomy" id="55583"/>
    <lineage>
        <taxon>Bacteria</taxon>
        <taxon>Bacillati</taxon>
        <taxon>Bacillota</taxon>
        <taxon>Clostridia</taxon>
        <taxon>Eubacteriales</taxon>
        <taxon>Desulfitobacteriaceae</taxon>
        <taxon>Dehalobacter</taxon>
    </lineage>
</organism>
<dbReference type="Proteomes" id="UP000430508">
    <property type="component" value="Chromosome"/>
</dbReference>
<dbReference type="EMBL" id="CP046996">
    <property type="protein sequence ID" value="QHA01959.1"/>
    <property type="molecule type" value="Genomic_DNA"/>
</dbReference>
<name>A0A857DNS4_9FIRM</name>